<dbReference type="AlphaFoldDB" id="A0A7Y4M399"/>
<evidence type="ECO:0000313" key="1">
    <source>
        <dbReference type="EMBL" id="NOJ48256.1"/>
    </source>
</evidence>
<dbReference type="Proteomes" id="UP000528734">
    <property type="component" value="Unassembled WGS sequence"/>
</dbReference>
<protein>
    <submittedName>
        <fullName evidence="1">Uncharacterized protein</fullName>
    </submittedName>
</protein>
<keyword evidence="2" id="KW-1185">Reference proteome</keyword>
<accession>A0A7Y4M399</accession>
<comment type="caution">
    <text evidence="1">The sequence shown here is derived from an EMBL/GenBank/DDBJ whole genome shotgun (WGS) entry which is preliminary data.</text>
</comment>
<organism evidence="1 2">
    <name type="scientific">Bradyrhizobium archetypum</name>
    <dbReference type="NCBI Taxonomy" id="2721160"/>
    <lineage>
        <taxon>Bacteria</taxon>
        <taxon>Pseudomonadati</taxon>
        <taxon>Pseudomonadota</taxon>
        <taxon>Alphaproteobacteria</taxon>
        <taxon>Hyphomicrobiales</taxon>
        <taxon>Nitrobacteraceae</taxon>
        <taxon>Bradyrhizobium</taxon>
    </lineage>
</organism>
<sequence length="75" mass="8283">MGTRLSLRPLFSEGNVDAQLRAQPRRETAMSYPLPAAARKDDDAYPNTGITPPILVAVARLIRAIGWAFRKLDGF</sequence>
<reference evidence="1 2" key="1">
    <citation type="submission" date="2020-03" db="EMBL/GenBank/DDBJ databases">
        <title>Bradyrhizobium diversity isolated from nodules of Muelleranthus trifoliolatus.</title>
        <authorList>
            <person name="Klepa M."/>
            <person name="Helene L."/>
            <person name="Hungria M."/>
        </authorList>
    </citation>
    <scope>NUCLEOTIDE SEQUENCE [LARGE SCALE GENOMIC DNA]</scope>
    <source>
        <strain evidence="1 2">WSM 1744</strain>
    </source>
</reference>
<dbReference type="RefSeq" id="WP_171711114.1">
    <property type="nucleotide sequence ID" value="NZ_JAAVLW010000005.1"/>
</dbReference>
<evidence type="ECO:0000313" key="2">
    <source>
        <dbReference type="Proteomes" id="UP000528734"/>
    </source>
</evidence>
<dbReference type="EMBL" id="JAAVLW010000005">
    <property type="protein sequence ID" value="NOJ48256.1"/>
    <property type="molecule type" value="Genomic_DNA"/>
</dbReference>
<proteinExistence type="predicted"/>
<gene>
    <name evidence="1" type="ORF">HCN50_18725</name>
</gene>
<name>A0A7Y4M399_9BRAD</name>